<reference evidence="1" key="1">
    <citation type="submission" date="2017-04" db="EMBL/GenBank/DDBJ databases">
        <title>Population genomics of picophytoplankton unveils novel chromosome hypervariability.</title>
        <authorList>
            <consortium name="DOE Joint Genome Institute"/>
            <person name="Blanc-Mathieu R."/>
            <person name="Krasovec M."/>
            <person name="Hebrard M."/>
            <person name="Yau S."/>
            <person name="Desgranges E."/>
            <person name="Martin J."/>
            <person name="Schackwitz W."/>
            <person name="Kuo A."/>
            <person name="Salin G."/>
            <person name="Donnadieu C."/>
            <person name="Desdevises Y."/>
            <person name="Sanchez-Ferandin S."/>
            <person name="Moreau H."/>
            <person name="Rivals E."/>
            <person name="Grigoriev I.V."/>
            <person name="Grimsley N."/>
            <person name="Eyre-Walker A."/>
            <person name="Piganeau G."/>
        </authorList>
    </citation>
    <scope>NUCLEOTIDE SEQUENCE [LARGE SCALE GENOMIC DNA]</scope>
    <source>
        <strain evidence="1">RCC 1115</strain>
    </source>
</reference>
<dbReference type="AlphaFoldDB" id="A0A1Y5I9F5"/>
<dbReference type="EMBL" id="KZ155784">
    <property type="protein sequence ID" value="OUS46210.1"/>
    <property type="molecule type" value="Genomic_DNA"/>
</dbReference>
<protein>
    <submittedName>
        <fullName evidence="1">Uncharacterized protein</fullName>
    </submittedName>
</protein>
<evidence type="ECO:0000313" key="1">
    <source>
        <dbReference type="EMBL" id="OUS46210.1"/>
    </source>
</evidence>
<proteinExistence type="predicted"/>
<dbReference type="Proteomes" id="UP000195557">
    <property type="component" value="Unassembled WGS sequence"/>
</dbReference>
<organism evidence="1">
    <name type="scientific">Ostreococcus tauri</name>
    <name type="common">Marine green alga</name>
    <dbReference type="NCBI Taxonomy" id="70448"/>
    <lineage>
        <taxon>Eukaryota</taxon>
        <taxon>Viridiplantae</taxon>
        <taxon>Chlorophyta</taxon>
        <taxon>Mamiellophyceae</taxon>
        <taxon>Mamiellales</taxon>
        <taxon>Bathycoccaceae</taxon>
        <taxon>Ostreococcus</taxon>
    </lineage>
</organism>
<sequence>MSVDETSALLEETRDDDARARWRLGRWAVVVGGAFAVVEVAAAAREGGLGAWRGVRGKLLPRTPRNSERAGAGGPLRRVTLYDHCMDDATKLEGVRRDFWTTGREGARVVRHNFGAGDFFSYEKGIPLERRMIDDGLYAWTLETRDFDWEYGFALGNVAGKQYYDIGSVAERAPLAREDNFGCVQRYGKYFNRVVTNEIDPVNISYVFGSCLRECPPGYKDYSMVPKPVSGELPSIATDPTASVDLGDSPDARLVIPSSVMFLADTKNKDVGINPHLRTGLQKDTTFAESKNAVRWIVGGIDYWRMYLKMAKIEIYLENGRAKVRFISQTRHTLGPNKGYPYRSKGNKDWRVGDRYVDGCTNVFCDPMQYDLSTLYGDSGNTKMTQYIIKSILYRSLKLGDSAPTLHRLTTGIQSEPNCAVEACTTAQRQSTHFLEGTWSTGAYKERTLFPAGKWGPDVDVRRLTITSGVLCSTGQNMGHCMFAIARAFDPGSSGWKGYTGPTKTRKQYILASLVGAGWKLARVEVFVDGGALKIKALDTVLDHYRLASDHDAVTGDGVLADISAKYRLPAKTDKLMRTGALDNWLNTNGQKMGVGGVYYELAGSMVPSLVGLDQVVPLDVENQQ</sequence>
<name>A0A1Y5I9F5_OSTTA</name>
<gene>
    <name evidence="1" type="ORF">BE221DRAFT_192197</name>
</gene>
<accession>A0A1Y5I9F5</accession>